<reference evidence="1 2" key="1">
    <citation type="submission" date="2020-02" db="EMBL/GenBank/DDBJ databases">
        <authorList>
            <person name="Khan S.A."/>
            <person name="Jeon C.O."/>
            <person name="Chun B.H."/>
        </authorList>
    </citation>
    <scope>NUCLEOTIDE SEQUENCE [LARGE SCALE GENOMIC DNA]</scope>
    <source>
        <strain evidence="1 2">H239</strain>
    </source>
</reference>
<dbReference type="EMBL" id="JAALFG010000003">
    <property type="protein sequence ID" value="NGP18513.1"/>
    <property type="molecule type" value="Genomic_DNA"/>
</dbReference>
<dbReference type="Proteomes" id="UP000474802">
    <property type="component" value="Unassembled WGS sequence"/>
</dbReference>
<comment type="caution">
    <text evidence="1">The sequence shown here is derived from an EMBL/GenBank/DDBJ whole genome shotgun (WGS) entry which is preliminary data.</text>
</comment>
<evidence type="ECO:0000313" key="2">
    <source>
        <dbReference type="Proteomes" id="UP000474802"/>
    </source>
</evidence>
<dbReference type="AlphaFoldDB" id="A0A6M1SVU8"/>
<dbReference type="RefSeq" id="WP_164534780.1">
    <property type="nucleotide sequence ID" value="NZ_JAALFG010000003.1"/>
</dbReference>
<gene>
    <name evidence="1" type="ORF">G5575_13375</name>
</gene>
<keyword evidence="2" id="KW-1185">Reference proteome</keyword>
<evidence type="ECO:0000313" key="1">
    <source>
        <dbReference type="EMBL" id="NGP18513.1"/>
    </source>
</evidence>
<organism evidence="1 2">
    <name type="scientific">Devosia aurantiaca</name>
    <dbReference type="NCBI Taxonomy" id="2714858"/>
    <lineage>
        <taxon>Bacteria</taxon>
        <taxon>Pseudomonadati</taxon>
        <taxon>Pseudomonadota</taxon>
        <taxon>Alphaproteobacteria</taxon>
        <taxon>Hyphomicrobiales</taxon>
        <taxon>Devosiaceae</taxon>
        <taxon>Devosia</taxon>
    </lineage>
</organism>
<sequence length="67" mass="7577">MTARSLEDQNGRPREVLTLDDAPIIVEPYQVYRSTFISRMEFDPEAGIDEVAKLEAMLNGHGNAKLR</sequence>
<protein>
    <submittedName>
        <fullName evidence="1">Uncharacterized protein</fullName>
    </submittedName>
</protein>
<proteinExistence type="predicted"/>
<reference evidence="1 2" key="2">
    <citation type="submission" date="2020-03" db="EMBL/GenBank/DDBJ databases">
        <title>Devosia chinhatensis sp. nov., isolated from a hexachlorocyclohexane (HCH) dump site in India.</title>
        <authorList>
            <person name="Kumar M."/>
            <person name="Lal R."/>
        </authorList>
    </citation>
    <scope>NUCLEOTIDE SEQUENCE [LARGE SCALE GENOMIC DNA]</scope>
    <source>
        <strain evidence="1 2">H239</strain>
    </source>
</reference>
<name>A0A6M1SVU8_9HYPH</name>
<accession>A0A6M1SVU8</accession>